<accession>A0A6M3LQ15</accession>
<gene>
    <name evidence="1" type="ORF">MM415B03687_0002</name>
</gene>
<dbReference type="AlphaFoldDB" id="A0A6M3LQ15"/>
<evidence type="ECO:0000313" key="1">
    <source>
        <dbReference type="EMBL" id="QJA94968.1"/>
    </source>
</evidence>
<name>A0A6M3LQ15_9ZZZZ</name>
<proteinExistence type="predicted"/>
<organism evidence="1">
    <name type="scientific">viral metagenome</name>
    <dbReference type="NCBI Taxonomy" id="1070528"/>
    <lineage>
        <taxon>unclassified sequences</taxon>
        <taxon>metagenomes</taxon>
        <taxon>organismal metagenomes</taxon>
    </lineage>
</organism>
<reference evidence="1" key="1">
    <citation type="submission" date="2020-03" db="EMBL/GenBank/DDBJ databases">
        <title>The deep terrestrial virosphere.</title>
        <authorList>
            <person name="Holmfeldt K."/>
            <person name="Nilsson E."/>
            <person name="Simone D."/>
            <person name="Lopez-Fernandez M."/>
            <person name="Wu X."/>
            <person name="de Brujin I."/>
            <person name="Lundin D."/>
            <person name="Andersson A."/>
            <person name="Bertilsson S."/>
            <person name="Dopson M."/>
        </authorList>
    </citation>
    <scope>NUCLEOTIDE SEQUENCE</scope>
    <source>
        <strain evidence="1">MM415B03687</strain>
    </source>
</reference>
<dbReference type="EMBL" id="MT143276">
    <property type="protein sequence ID" value="QJA94968.1"/>
    <property type="molecule type" value="Genomic_DNA"/>
</dbReference>
<protein>
    <submittedName>
        <fullName evidence="1">Uncharacterized protein</fullName>
    </submittedName>
</protein>
<sequence length="79" mass="9006">MNDQKTENNVTAHNSSIANYYAMEVDTHISDTITSDVDLFKCPNCKNFSIIDFKKAEYCFVCGQKIIWGHVVANCDHEE</sequence>